<dbReference type="GO" id="GO:0000455">
    <property type="term" value="P:enzyme-directed rRNA pseudouridine synthesis"/>
    <property type="evidence" value="ECO:0007669"/>
    <property type="project" value="TreeGrafter"/>
</dbReference>
<dbReference type="InterPro" id="IPR006224">
    <property type="entry name" value="PsdUridine_synth_RluA-like_CS"/>
</dbReference>
<dbReference type="GO" id="GO:0003723">
    <property type="term" value="F:RNA binding"/>
    <property type="evidence" value="ECO:0007669"/>
    <property type="project" value="InterPro"/>
</dbReference>
<dbReference type="SUPFAM" id="SSF55120">
    <property type="entry name" value="Pseudouridine synthase"/>
    <property type="match status" value="1"/>
</dbReference>
<dbReference type="EMBL" id="CP031222">
    <property type="protein sequence ID" value="AXI03050.1"/>
    <property type="molecule type" value="Genomic_DNA"/>
</dbReference>
<evidence type="ECO:0000313" key="2">
    <source>
        <dbReference type="EMBL" id="AXI03050.1"/>
    </source>
</evidence>
<dbReference type="PROSITE" id="PS01129">
    <property type="entry name" value="PSI_RLU"/>
    <property type="match status" value="1"/>
</dbReference>
<accession>A0A345P6Z1</accession>
<name>A0A345P6Z1_9GAMM</name>
<evidence type="ECO:0000259" key="1">
    <source>
        <dbReference type="Pfam" id="PF00849"/>
    </source>
</evidence>
<dbReference type="KEGG" id="mbah:HYN46_09495"/>
<protein>
    <submittedName>
        <fullName evidence="2">Pseudouridine synthase</fullName>
    </submittedName>
</protein>
<dbReference type="OrthoDB" id="9807829at2"/>
<reference evidence="2 3" key="1">
    <citation type="submission" date="2018-07" db="EMBL/GenBank/DDBJ databases">
        <title>Genome sequencing of Moraxellaceae gen. HYN0046.</title>
        <authorList>
            <person name="Kim M."/>
            <person name="Yi H."/>
        </authorList>
    </citation>
    <scope>NUCLEOTIDE SEQUENCE [LARGE SCALE GENOMIC DNA]</scope>
    <source>
        <strain evidence="2 3">HYN0046</strain>
    </source>
</reference>
<sequence length="314" mass="36468">MQRESSVSSPIPLRAGLSPSCVWLPNASHTLLLDFLTTRFNEIPRSIWQDRLVEGLVLNQQGVPFDLDSPYIANQHIYYYRHIENEPQIPFIEQVLYQDEHLLVADKPHFLPVIPSGKYVQETLLTRLKNKLGLDDLAPIHRIDRETAGIVLFSINPETRDAYQALFRNHSIHKTYEAIASNREDLMLPMTYQSRMVKGEPFFRMKEIEGEYNAKTDIERLEVNGDFAKYRLSPITGKQHQLRVHLAALGIPILFDPFYPALSDWKSDYSKPLQLLAKDIAFVDPVSQRSHQFTSEQRLLDWESIVQLMHRHHD</sequence>
<feature type="domain" description="Pseudouridine synthase RsuA/RluA-like" evidence="1">
    <location>
        <begin position="101"/>
        <end position="248"/>
    </location>
</feature>
<dbReference type="InterPro" id="IPR050188">
    <property type="entry name" value="RluA_PseudoU_synthase"/>
</dbReference>
<gene>
    <name evidence="2" type="ORF">HYN46_09495</name>
</gene>
<dbReference type="InterPro" id="IPR006145">
    <property type="entry name" value="PsdUridine_synth_RsuA/RluA"/>
</dbReference>
<dbReference type="GO" id="GO:0009982">
    <property type="term" value="F:pseudouridine synthase activity"/>
    <property type="evidence" value="ECO:0007669"/>
    <property type="project" value="InterPro"/>
</dbReference>
<dbReference type="Pfam" id="PF00849">
    <property type="entry name" value="PseudoU_synth_2"/>
    <property type="match status" value="1"/>
</dbReference>
<dbReference type="CDD" id="cd02558">
    <property type="entry name" value="PSRA_1"/>
    <property type="match status" value="1"/>
</dbReference>
<proteinExistence type="predicted"/>
<keyword evidence="3" id="KW-1185">Reference proteome</keyword>
<organism evidence="2 3">
    <name type="scientific">Aquirhabdus parva</name>
    <dbReference type="NCBI Taxonomy" id="2283318"/>
    <lineage>
        <taxon>Bacteria</taxon>
        <taxon>Pseudomonadati</taxon>
        <taxon>Pseudomonadota</taxon>
        <taxon>Gammaproteobacteria</taxon>
        <taxon>Moraxellales</taxon>
        <taxon>Moraxellaceae</taxon>
        <taxon>Aquirhabdus</taxon>
    </lineage>
</organism>
<dbReference type="Proteomes" id="UP000253940">
    <property type="component" value="Chromosome"/>
</dbReference>
<dbReference type="PANTHER" id="PTHR21600">
    <property type="entry name" value="MITOCHONDRIAL RNA PSEUDOURIDINE SYNTHASE"/>
    <property type="match status" value="1"/>
</dbReference>
<dbReference type="PANTHER" id="PTHR21600:SF84">
    <property type="entry name" value="PSEUDOURIDINE SYNTHASE RSUA_RLUA-LIKE DOMAIN-CONTAINING PROTEIN"/>
    <property type="match status" value="1"/>
</dbReference>
<dbReference type="InterPro" id="IPR020103">
    <property type="entry name" value="PsdUridine_synth_cat_dom_sf"/>
</dbReference>
<dbReference type="AlphaFoldDB" id="A0A345P6Z1"/>
<dbReference type="RefSeq" id="WP_114899160.1">
    <property type="nucleotide sequence ID" value="NZ_CP031222.1"/>
</dbReference>
<evidence type="ECO:0000313" key="3">
    <source>
        <dbReference type="Proteomes" id="UP000253940"/>
    </source>
</evidence>
<dbReference type="Gene3D" id="3.30.2350.10">
    <property type="entry name" value="Pseudouridine synthase"/>
    <property type="match status" value="1"/>
</dbReference>
<dbReference type="GO" id="GO:0140098">
    <property type="term" value="F:catalytic activity, acting on RNA"/>
    <property type="evidence" value="ECO:0007669"/>
    <property type="project" value="UniProtKB-ARBA"/>
</dbReference>